<protein>
    <recommendedName>
        <fullName evidence="1">Reverse transcriptase domain-containing protein</fullName>
    </recommendedName>
</protein>
<dbReference type="EnsemblPlants" id="evm.model.10.1281">
    <property type="protein sequence ID" value="cds.evm.model.10.1281"/>
    <property type="gene ID" value="evm.TU.10.1281"/>
</dbReference>
<name>A0A803QJ78_CANSA</name>
<organism evidence="2 3">
    <name type="scientific">Cannabis sativa</name>
    <name type="common">Hemp</name>
    <name type="synonym">Marijuana</name>
    <dbReference type="NCBI Taxonomy" id="3483"/>
    <lineage>
        <taxon>Eukaryota</taxon>
        <taxon>Viridiplantae</taxon>
        <taxon>Streptophyta</taxon>
        <taxon>Embryophyta</taxon>
        <taxon>Tracheophyta</taxon>
        <taxon>Spermatophyta</taxon>
        <taxon>Magnoliopsida</taxon>
        <taxon>eudicotyledons</taxon>
        <taxon>Gunneridae</taxon>
        <taxon>Pentapetalae</taxon>
        <taxon>rosids</taxon>
        <taxon>fabids</taxon>
        <taxon>Rosales</taxon>
        <taxon>Cannabaceae</taxon>
        <taxon>Cannabis</taxon>
    </lineage>
</organism>
<reference evidence="2" key="1">
    <citation type="submission" date="2021-03" db="UniProtKB">
        <authorList>
            <consortium name="EnsemblPlants"/>
        </authorList>
    </citation>
    <scope>IDENTIFICATION</scope>
</reference>
<dbReference type="AlphaFoldDB" id="A0A803QJ78"/>
<dbReference type="InterPro" id="IPR000477">
    <property type="entry name" value="RT_dom"/>
</dbReference>
<dbReference type="OMA" id="KQTCEHF"/>
<dbReference type="Proteomes" id="UP000596661">
    <property type="component" value="Unassembled WGS sequence"/>
</dbReference>
<feature type="domain" description="Reverse transcriptase" evidence="1">
    <location>
        <begin position="3"/>
        <end position="83"/>
    </location>
</feature>
<evidence type="ECO:0000313" key="3">
    <source>
        <dbReference type="Proteomes" id="UP000596661"/>
    </source>
</evidence>
<dbReference type="Pfam" id="PF00078">
    <property type="entry name" value="RVT_1"/>
    <property type="match status" value="1"/>
</dbReference>
<accession>A0A803QJ78</accession>
<keyword evidence="3" id="KW-1185">Reference proteome</keyword>
<sequence length="94" mass="10670">MFNGSVHGFFGTSRGLRQGDPMSPRLFVIEMEYLSRVLKVIGKKADFSFHERCSELKLTHLAFADDVLLFSKGEFKSVYYLLQGLKLFSQTSGL</sequence>
<dbReference type="EMBL" id="UZAU01000821">
    <property type="status" value="NOT_ANNOTATED_CDS"/>
    <property type="molecule type" value="Genomic_DNA"/>
</dbReference>
<proteinExistence type="predicted"/>
<dbReference type="Gramene" id="evm.model.10.1281">
    <property type="protein sequence ID" value="cds.evm.model.10.1281"/>
    <property type="gene ID" value="evm.TU.10.1281"/>
</dbReference>
<evidence type="ECO:0000259" key="1">
    <source>
        <dbReference type="Pfam" id="PF00078"/>
    </source>
</evidence>
<evidence type="ECO:0000313" key="2">
    <source>
        <dbReference type="EnsemblPlants" id="cds.evm.model.10.1281"/>
    </source>
</evidence>